<keyword evidence="2" id="KW-1185">Reference proteome</keyword>
<sequence>MLLQLHRISVSSFVLLYMNIRDQRMESAADLYEACFPFLPVLSDEDLVHFYDGFVDSMISSKESTQFQHLQRVGDKLTRDKQLEMKRDILLNAVWLLRRDADDTGGIEMILKAHSEVDDVLACLTEKTLHVKRLDRLLRAVRGMINVQEAQVMIMLTLFLCADVQPLQVCWIQERIEMVMEILTDMTVKMASG</sequence>
<dbReference type="EMBL" id="CAIX01000546">
    <property type="protein sequence ID" value="CCI11089.1"/>
    <property type="molecule type" value="Genomic_DNA"/>
</dbReference>
<dbReference type="AlphaFoldDB" id="A0A024FWR3"/>
<gene>
    <name evidence="1" type="ORF">BN9_123660</name>
</gene>
<reference evidence="1 2" key="1">
    <citation type="submission" date="2012-05" db="EMBL/GenBank/DDBJ databases">
        <title>Recombination and specialization in a pathogen metapopulation.</title>
        <authorList>
            <person name="Gardiner A."/>
            <person name="Kemen E."/>
            <person name="Schultz-Larsen T."/>
            <person name="MacLean D."/>
            <person name="Van Oosterhout C."/>
            <person name="Jones J.D.G."/>
        </authorList>
    </citation>
    <scope>NUCLEOTIDE SEQUENCE [LARGE SCALE GENOMIC DNA]</scope>
    <source>
        <strain evidence="1 2">Ac Nc2</strain>
    </source>
</reference>
<evidence type="ECO:0000313" key="2">
    <source>
        <dbReference type="Proteomes" id="UP000053237"/>
    </source>
</evidence>
<dbReference type="InParanoid" id="A0A024FWR3"/>
<name>A0A024FWR3_9STRA</name>
<evidence type="ECO:0000313" key="1">
    <source>
        <dbReference type="EMBL" id="CCI11089.1"/>
    </source>
</evidence>
<organism evidence="1 2">
    <name type="scientific">Albugo candida</name>
    <dbReference type="NCBI Taxonomy" id="65357"/>
    <lineage>
        <taxon>Eukaryota</taxon>
        <taxon>Sar</taxon>
        <taxon>Stramenopiles</taxon>
        <taxon>Oomycota</taxon>
        <taxon>Peronosporomycetes</taxon>
        <taxon>Albuginales</taxon>
        <taxon>Albuginaceae</taxon>
        <taxon>Albugo</taxon>
    </lineage>
</organism>
<proteinExistence type="predicted"/>
<dbReference type="Proteomes" id="UP000053237">
    <property type="component" value="Unassembled WGS sequence"/>
</dbReference>
<accession>A0A024FWR3</accession>
<comment type="caution">
    <text evidence="1">The sequence shown here is derived from an EMBL/GenBank/DDBJ whole genome shotgun (WGS) entry which is preliminary data.</text>
</comment>
<protein>
    <submittedName>
        <fullName evidence="1">Uncharacterized protein</fullName>
    </submittedName>
</protein>